<dbReference type="RefSeq" id="WP_146939181.1">
    <property type="nucleotide sequence ID" value="NZ_BJYJ01000001.1"/>
</dbReference>
<dbReference type="EMBL" id="BJYJ01000001">
    <property type="protein sequence ID" value="GEN74274.1"/>
    <property type="molecule type" value="Genomic_DNA"/>
</dbReference>
<feature type="domain" description="GFO/IDH/MocA-like oxidoreductase" evidence="4">
    <location>
        <begin position="131"/>
        <end position="246"/>
    </location>
</feature>
<feature type="domain" description="Gfo/Idh/MocA-like oxidoreductase N-terminal" evidence="3">
    <location>
        <begin position="4"/>
        <end position="118"/>
    </location>
</feature>
<dbReference type="OrthoDB" id="9815825at2"/>
<evidence type="ECO:0000259" key="4">
    <source>
        <dbReference type="Pfam" id="PF22725"/>
    </source>
</evidence>
<keyword evidence="2" id="KW-0560">Oxidoreductase</keyword>
<dbReference type="Gene3D" id="3.40.50.720">
    <property type="entry name" value="NAD(P)-binding Rossmann-like Domain"/>
    <property type="match status" value="1"/>
</dbReference>
<dbReference type="PANTHER" id="PTHR22604:SF105">
    <property type="entry name" value="TRANS-1,2-DIHYDROBENZENE-1,2-DIOL DEHYDROGENASE"/>
    <property type="match status" value="1"/>
</dbReference>
<dbReference type="InterPro" id="IPR000683">
    <property type="entry name" value="Gfo/Idh/MocA-like_OxRdtase_N"/>
</dbReference>
<evidence type="ECO:0000256" key="1">
    <source>
        <dbReference type="ARBA" id="ARBA00010928"/>
    </source>
</evidence>
<accession>A0A511YGD9</accession>
<organism evidence="5 6">
    <name type="scientific">Chryseobacterium hagamense</name>
    <dbReference type="NCBI Taxonomy" id="395935"/>
    <lineage>
        <taxon>Bacteria</taxon>
        <taxon>Pseudomonadati</taxon>
        <taxon>Bacteroidota</taxon>
        <taxon>Flavobacteriia</taxon>
        <taxon>Flavobacteriales</taxon>
        <taxon>Weeksellaceae</taxon>
        <taxon>Chryseobacterium group</taxon>
        <taxon>Chryseobacterium</taxon>
    </lineage>
</organism>
<evidence type="ECO:0000313" key="5">
    <source>
        <dbReference type="EMBL" id="GEN74274.1"/>
    </source>
</evidence>
<keyword evidence="6" id="KW-1185">Reference proteome</keyword>
<comment type="caution">
    <text evidence="5">The sequence shown here is derived from an EMBL/GenBank/DDBJ whole genome shotgun (WGS) entry which is preliminary data.</text>
</comment>
<evidence type="ECO:0000313" key="6">
    <source>
        <dbReference type="Proteomes" id="UP000321863"/>
    </source>
</evidence>
<dbReference type="Pfam" id="PF01408">
    <property type="entry name" value="GFO_IDH_MocA"/>
    <property type="match status" value="1"/>
</dbReference>
<dbReference type="GO" id="GO:0000166">
    <property type="term" value="F:nucleotide binding"/>
    <property type="evidence" value="ECO:0007669"/>
    <property type="project" value="InterPro"/>
</dbReference>
<dbReference type="Proteomes" id="UP000321863">
    <property type="component" value="Unassembled WGS sequence"/>
</dbReference>
<proteinExistence type="inferred from homology"/>
<evidence type="ECO:0000259" key="3">
    <source>
        <dbReference type="Pfam" id="PF01408"/>
    </source>
</evidence>
<sequence>MDKIRWGILGTGTIAHKFASDLKRVENAELTAAGSRSLQSAEAFCREFDIPLSFGSYEELAAHNEIDIVYIATPNHLHHPNTLLCLNHGKAVLCEKPFALNARQASEMITLARRKNIFLMDALWTKFLPHYQKMLEMVRSGKLGAIKMVRANFGFQANAEPDSRLLNPEMGGGSLMDIGIYNVFTALDILGEPDEISVSINATEQGIDEQCAVVFKYNSGAMASLFSSISANVETEVEICGTLGRLKLTAPFYDSASVLEHEADGKKNFIMTEKEEGLGYQYEARHATGCLLEGSAETMVVPHDYSILLMKTLDKIRDLAGIVFPDM</sequence>
<dbReference type="SUPFAM" id="SSF55347">
    <property type="entry name" value="Glyceraldehyde-3-phosphate dehydrogenase-like, C-terminal domain"/>
    <property type="match status" value="1"/>
</dbReference>
<gene>
    <name evidence="5" type="ORF">CHA01nite_00140</name>
</gene>
<evidence type="ECO:0000256" key="2">
    <source>
        <dbReference type="ARBA" id="ARBA00023002"/>
    </source>
</evidence>
<dbReference type="PANTHER" id="PTHR22604">
    <property type="entry name" value="OXIDOREDUCTASES"/>
    <property type="match status" value="1"/>
</dbReference>
<dbReference type="InterPro" id="IPR036291">
    <property type="entry name" value="NAD(P)-bd_dom_sf"/>
</dbReference>
<name>A0A511YGD9_9FLAO</name>
<comment type="similarity">
    <text evidence="1">Belongs to the Gfo/Idh/MocA family.</text>
</comment>
<reference evidence="5 6" key="1">
    <citation type="submission" date="2019-07" db="EMBL/GenBank/DDBJ databases">
        <title>Whole genome shotgun sequence of Chryseobacterium hagamense NBRC 105253.</title>
        <authorList>
            <person name="Hosoyama A."/>
            <person name="Uohara A."/>
            <person name="Ohji S."/>
            <person name="Ichikawa N."/>
        </authorList>
    </citation>
    <scope>NUCLEOTIDE SEQUENCE [LARGE SCALE GENOMIC DNA]</scope>
    <source>
        <strain evidence="5 6">NBRC 105253</strain>
    </source>
</reference>
<dbReference type="GO" id="GO:0016491">
    <property type="term" value="F:oxidoreductase activity"/>
    <property type="evidence" value="ECO:0007669"/>
    <property type="project" value="UniProtKB-KW"/>
</dbReference>
<dbReference type="InterPro" id="IPR055170">
    <property type="entry name" value="GFO_IDH_MocA-like_dom"/>
</dbReference>
<dbReference type="SUPFAM" id="SSF51735">
    <property type="entry name" value="NAD(P)-binding Rossmann-fold domains"/>
    <property type="match status" value="1"/>
</dbReference>
<dbReference type="InterPro" id="IPR050984">
    <property type="entry name" value="Gfo/Idh/MocA_domain"/>
</dbReference>
<dbReference type="Gene3D" id="3.30.360.10">
    <property type="entry name" value="Dihydrodipicolinate Reductase, domain 2"/>
    <property type="match status" value="1"/>
</dbReference>
<dbReference type="Pfam" id="PF22725">
    <property type="entry name" value="GFO_IDH_MocA_C3"/>
    <property type="match status" value="1"/>
</dbReference>
<protein>
    <submittedName>
        <fullName evidence="5">Oxidoreductase</fullName>
    </submittedName>
</protein>
<dbReference type="AlphaFoldDB" id="A0A511YGD9"/>